<dbReference type="Proteomes" id="UP000199233">
    <property type="component" value="Unassembled WGS sequence"/>
</dbReference>
<organism evidence="2 3">
    <name type="scientific">Solimonas aquatica</name>
    <dbReference type="NCBI Taxonomy" id="489703"/>
    <lineage>
        <taxon>Bacteria</taxon>
        <taxon>Pseudomonadati</taxon>
        <taxon>Pseudomonadota</taxon>
        <taxon>Gammaproteobacteria</taxon>
        <taxon>Nevskiales</taxon>
        <taxon>Nevskiaceae</taxon>
        <taxon>Solimonas</taxon>
    </lineage>
</organism>
<gene>
    <name evidence="2" type="ORF">SAMN04488038_10288</name>
</gene>
<dbReference type="AlphaFoldDB" id="A0A1H9BGW7"/>
<keyword evidence="3" id="KW-1185">Reference proteome</keyword>
<dbReference type="SUPFAM" id="SSF53474">
    <property type="entry name" value="alpha/beta-Hydrolases"/>
    <property type="match status" value="1"/>
</dbReference>
<dbReference type="EMBL" id="FOFS01000002">
    <property type="protein sequence ID" value="SEP88135.1"/>
    <property type="molecule type" value="Genomic_DNA"/>
</dbReference>
<dbReference type="STRING" id="489703.SAMN04488038_10288"/>
<protein>
    <submittedName>
        <fullName evidence="2">PGAP1-like protein</fullName>
    </submittedName>
</protein>
<name>A0A1H9BGW7_9GAMM</name>
<dbReference type="OrthoDB" id="9785847at2"/>
<accession>A0A1H9BGW7</accession>
<feature type="domain" description="GPI inositol-deacylase PGAP1-like alpha/beta" evidence="1">
    <location>
        <begin position="211"/>
        <end position="309"/>
    </location>
</feature>
<sequence>MSKPAAHLHATDVHGAARLIVEGVRQTTSLVEAMHLNISSCVWPLGPGREGHTRGITGLVYRSIRDITGLVGTGLDGLLAPLAQFIPAADSSPQREAIVAALNGVLGDHLEASGNPLAIPMRLRQMGLPLLLEREALRQRIVAPKARLLVMVHGLCMNDLQWRRNSHDHGAALAEACDCSVLQLHYNSGRHISENGREFAQLLEQLLQAWPVPVTELSVIGHSMGGLVTRSACHYAQQEGQAWPDKLKQIFFLGTPHHGAPLERLGNRLQNFIAQLSPYVAPFARLGKIRSAGITDLRYGSLLDEHWQQTSRFEHGSPHADAPGLPPVPCYVFAATLGQELGDAKDRLLADGLVPVDSALGVSAQPARDLGIPEARRWLGFGLDHWDLLSDPDVYAQLRQWFQEDEAIPAA</sequence>
<reference evidence="3" key="1">
    <citation type="submission" date="2016-10" db="EMBL/GenBank/DDBJ databases">
        <authorList>
            <person name="Varghese N."/>
            <person name="Submissions S."/>
        </authorList>
    </citation>
    <scope>NUCLEOTIDE SEQUENCE [LARGE SCALE GENOMIC DNA]</scope>
    <source>
        <strain evidence="3">DSM 25927</strain>
    </source>
</reference>
<dbReference type="InterPro" id="IPR029058">
    <property type="entry name" value="AB_hydrolase_fold"/>
</dbReference>
<dbReference type="RefSeq" id="WP_093281902.1">
    <property type="nucleotide sequence ID" value="NZ_FOFS01000002.1"/>
</dbReference>
<dbReference type="Gene3D" id="3.40.50.1820">
    <property type="entry name" value="alpha/beta hydrolase"/>
    <property type="match status" value="1"/>
</dbReference>
<proteinExistence type="predicted"/>
<evidence type="ECO:0000313" key="3">
    <source>
        <dbReference type="Proteomes" id="UP000199233"/>
    </source>
</evidence>
<dbReference type="GO" id="GO:0016788">
    <property type="term" value="F:hydrolase activity, acting on ester bonds"/>
    <property type="evidence" value="ECO:0007669"/>
    <property type="project" value="InterPro"/>
</dbReference>
<dbReference type="Pfam" id="PF07819">
    <property type="entry name" value="PGAP1"/>
    <property type="match status" value="1"/>
</dbReference>
<evidence type="ECO:0000259" key="1">
    <source>
        <dbReference type="Pfam" id="PF07819"/>
    </source>
</evidence>
<dbReference type="InterPro" id="IPR012908">
    <property type="entry name" value="PGAP1-ab_dom-like"/>
</dbReference>
<evidence type="ECO:0000313" key="2">
    <source>
        <dbReference type="EMBL" id="SEP88135.1"/>
    </source>
</evidence>